<dbReference type="PANTHER" id="PTHR43386">
    <property type="entry name" value="OLIGOPEPTIDE TRANSPORT SYSTEM PERMEASE PROTEIN APPC"/>
    <property type="match status" value="1"/>
</dbReference>
<feature type="transmembrane region" description="Helical" evidence="8">
    <location>
        <begin position="23"/>
        <end position="45"/>
    </location>
</feature>
<evidence type="ECO:0000256" key="2">
    <source>
        <dbReference type="ARBA" id="ARBA00022448"/>
    </source>
</evidence>
<name>A0A0M1P5Y4_9BACL</name>
<gene>
    <name evidence="10" type="primary">nikC</name>
    <name evidence="10" type="ORF">AM231_10065</name>
</gene>
<dbReference type="NCBIfam" id="NF045474">
    <property type="entry name" value="Opp2C"/>
    <property type="match status" value="1"/>
</dbReference>
<proteinExistence type="inferred from homology"/>
<evidence type="ECO:0000256" key="3">
    <source>
        <dbReference type="ARBA" id="ARBA00022475"/>
    </source>
</evidence>
<feature type="transmembrane region" description="Helical" evidence="8">
    <location>
        <begin position="133"/>
        <end position="161"/>
    </location>
</feature>
<feature type="transmembrane region" description="Helical" evidence="8">
    <location>
        <begin position="92"/>
        <end position="112"/>
    </location>
</feature>
<dbReference type="PROSITE" id="PS50928">
    <property type="entry name" value="ABC_TM1"/>
    <property type="match status" value="1"/>
</dbReference>
<feature type="transmembrane region" description="Helical" evidence="8">
    <location>
        <begin position="181"/>
        <end position="198"/>
    </location>
</feature>
<comment type="caution">
    <text evidence="10">The sequence shown here is derived from an EMBL/GenBank/DDBJ whole genome shotgun (WGS) entry which is preliminary data.</text>
</comment>
<feature type="domain" description="ABC transmembrane type-1" evidence="9">
    <location>
        <begin position="84"/>
        <end position="273"/>
    </location>
</feature>
<keyword evidence="4 8" id="KW-0812">Transmembrane</keyword>
<evidence type="ECO:0000256" key="5">
    <source>
        <dbReference type="ARBA" id="ARBA00022989"/>
    </source>
</evidence>
<dbReference type="InterPro" id="IPR035906">
    <property type="entry name" value="MetI-like_sf"/>
</dbReference>
<dbReference type="AlphaFoldDB" id="A0A0M1P5Y4"/>
<dbReference type="GO" id="GO:0055085">
    <property type="term" value="P:transmembrane transport"/>
    <property type="evidence" value="ECO:0007669"/>
    <property type="project" value="InterPro"/>
</dbReference>
<protein>
    <submittedName>
        <fullName evidence="10">Nickel transporter permease NikC</fullName>
    </submittedName>
</protein>
<dbReference type="PANTHER" id="PTHR43386:SF1">
    <property type="entry name" value="D,D-DIPEPTIDE TRANSPORT SYSTEM PERMEASE PROTEIN DDPC-RELATED"/>
    <property type="match status" value="1"/>
</dbReference>
<evidence type="ECO:0000256" key="7">
    <source>
        <dbReference type="ARBA" id="ARBA00024202"/>
    </source>
</evidence>
<evidence type="ECO:0000313" key="10">
    <source>
        <dbReference type="EMBL" id="KOR89449.1"/>
    </source>
</evidence>
<dbReference type="InterPro" id="IPR053385">
    <property type="entry name" value="ABC_transport_permease"/>
</dbReference>
<keyword evidence="5 8" id="KW-1133">Transmembrane helix</keyword>
<keyword evidence="3" id="KW-1003">Cell membrane</keyword>
<evidence type="ECO:0000313" key="11">
    <source>
        <dbReference type="Proteomes" id="UP000036932"/>
    </source>
</evidence>
<evidence type="ECO:0000256" key="6">
    <source>
        <dbReference type="ARBA" id="ARBA00023136"/>
    </source>
</evidence>
<dbReference type="OrthoDB" id="9797472at2"/>
<keyword evidence="2 8" id="KW-0813">Transport</keyword>
<keyword evidence="6 8" id="KW-0472">Membrane</keyword>
<dbReference type="EMBL" id="LIUT01000001">
    <property type="protein sequence ID" value="KOR89449.1"/>
    <property type="molecule type" value="Genomic_DNA"/>
</dbReference>
<comment type="subcellular location">
    <subcellularLocation>
        <location evidence="1 8">Cell membrane</location>
        <topology evidence="1 8">Multi-pass membrane protein</topology>
    </subcellularLocation>
</comment>
<evidence type="ECO:0000256" key="1">
    <source>
        <dbReference type="ARBA" id="ARBA00004651"/>
    </source>
</evidence>
<reference evidence="11" key="1">
    <citation type="submission" date="2015-08" db="EMBL/GenBank/DDBJ databases">
        <title>Genome sequencing project for genomic taxonomy and phylogenomics of Bacillus-like bacteria.</title>
        <authorList>
            <person name="Liu B."/>
            <person name="Wang J."/>
            <person name="Zhu Y."/>
            <person name="Liu G."/>
            <person name="Chen Q."/>
            <person name="Chen Z."/>
            <person name="Lan J."/>
            <person name="Che J."/>
            <person name="Ge C."/>
            <person name="Shi H."/>
            <person name="Pan Z."/>
            <person name="Liu X."/>
        </authorList>
    </citation>
    <scope>NUCLEOTIDE SEQUENCE [LARGE SCALE GENOMIC DNA]</scope>
    <source>
        <strain evidence="11">FJAT-22460</strain>
    </source>
</reference>
<dbReference type="GO" id="GO:0005886">
    <property type="term" value="C:plasma membrane"/>
    <property type="evidence" value="ECO:0007669"/>
    <property type="project" value="UniProtKB-SubCell"/>
</dbReference>
<comment type="similarity">
    <text evidence="7">Belongs to the binding-protein-dependent transport system permease family. OppBC subfamily.</text>
</comment>
<dbReference type="CDD" id="cd06261">
    <property type="entry name" value="TM_PBP2"/>
    <property type="match status" value="1"/>
</dbReference>
<feature type="transmembrane region" description="Helical" evidence="8">
    <location>
        <begin position="205"/>
        <end position="230"/>
    </location>
</feature>
<evidence type="ECO:0000259" key="9">
    <source>
        <dbReference type="PROSITE" id="PS50928"/>
    </source>
</evidence>
<dbReference type="InterPro" id="IPR000515">
    <property type="entry name" value="MetI-like"/>
</dbReference>
<accession>A0A0M1P5Y4</accession>
<evidence type="ECO:0000256" key="8">
    <source>
        <dbReference type="RuleBase" id="RU363032"/>
    </source>
</evidence>
<keyword evidence="11" id="KW-1185">Reference proteome</keyword>
<dbReference type="RefSeq" id="WP_054402488.1">
    <property type="nucleotide sequence ID" value="NZ_LIUT01000001.1"/>
</dbReference>
<organism evidence="10 11">
    <name type="scientific">Paenibacillus solani</name>
    <dbReference type="NCBI Taxonomy" id="1705565"/>
    <lineage>
        <taxon>Bacteria</taxon>
        <taxon>Bacillati</taxon>
        <taxon>Bacillota</taxon>
        <taxon>Bacilli</taxon>
        <taxon>Bacillales</taxon>
        <taxon>Paenibacillaceae</taxon>
        <taxon>Paenibacillus</taxon>
    </lineage>
</organism>
<sequence length="285" mass="31293">MKRISLLQSITPYESRQLRSNPLVWMGAGIILVFILVALIGPWIVPNDPLLVNMSDRLLPPSAQFPLGTDHLGRCILSRIIEGTRTTMSTSFLVLLTVILIGVPLGMLSGFWGGRLDTLLMRFVDGIGAVPEFLLAVAVAGFLGPGLLHVMLAVACVKWITYARLVRSIILLEKEKDYVKAAVVAGSGMWTILYRHLVRQVMSPLAVMTALDVGRFILLISMLSFLGLGVQPPAPEWGAMLNEGRSYFQAAPQLMIYPGVCILIVVFSCNLISDGIRDHLDVRNR</sequence>
<dbReference type="InterPro" id="IPR050366">
    <property type="entry name" value="BP-dependent_transpt_permease"/>
</dbReference>
<evidence type="ECO:0000256" key="4">
    <source>
        <dbReference type="ARBA" id="ARBA00022692"/>
    </source>
</evidence>
<dbReference type="InterPro" id="IPR025966">
    <property type="entry name" value="OppC_N"/>
</dbReference>
<dbReference type="Gene3D" id="1.10.3720.10">
    <property type="entry name" value="MetI-like"/>
    <property type="match status" value="1"/>
</dbReference>
<dbReference type="SUPFAM" id="SSF161098">
    <property type="entry name" value="MetI-like"/>
    <property type="match status" value="1"/>
</dbReference>
<dbReference type="Pfam" id="PF12911">
    <property type="entry name" value="OppC_N"/>
    <property type="match status" value="1"/>
</dbReference>
<dbReference type="Pfam" id="PF00528">
    <property type="entry name" value="BPD_transp_1"/>
    <property type="match status" value="1"/>
</dbReference>
<feature type="transmembrane region" description="Helical" evidence="8">
    <location>
        <begin position="250"/>
        <end position="273"/>
    </location>
</feature>
<dbReference type="PATRIC" id="fig|1705565.3.peg.4000"/>
<dbReference type="Proteomes" id="UP000036932">
    <property type="component" value="Unassembled WGS sequence"/>
</dbReference>